<dbReference type="Proteomes" id="UP000034444">
    <property type="component" value="Chromosome"/>
</dbReference>
<name>A0A7U4RRF4_9BACT</name>
<evidence type="ECO:0000313" key="1">
    <source>
        <dbReference type="EMBL" id="AKF25716.1"/>
    </source>
</evidence>
<dbReference type="EMBL" id="CP011308">
    <property type="protein sequence ID" value="AKF25716.1"/>
    <property type="molecule type" value="Genomic_DNA"/>
</dbReference>
<evidence type="ECO:0008006" key="3">
    <source>
        <dbReference type="Google" id="ProtNLM"/>
    </source>
</evidence>
<dbReference type="InterPro" id="IPR027417">
    <property type="entry name" value="P-loop_NTPase"/>
</dbReference>
<organism evidence="1 2">
    <name type="scientific">Sulfurovum lithotrophicum</name>
    <dbReference type="NCBI Taxonomy" id="206403"/>
    <lineage>
        <taxon>Bacteria</taxon>
        <taxon>Pseudomonadati</taxon>
        <taxon>Campylobacterota</taxon>
        <taxon>Epsilonproteobacteria</taxon>
        <taxon>Campylobacterales</taxon>
        <taxon>Sulfurovaceae</taxon>
        <taxon>Sulfurovum</taxon>
    </lineage>
</organism>
<dbReference type="SUPFAM" id="SSF52540">
    <property type="entry name" value="P-loop containing nucleoside triphosphate hydrolases"/>
    <property type="match status" value="1"/>
</dbReference>
<evidence type="ECO:0000313" key="2">
    <source>
        <dbReference type="Proteomes" id="UP000034444"/>
    </source>
</evidence>
<dbReference type="OrthoDB" id="5352233at2"/>
<proteinExistence type="predicted"/>
<reference evidence="2" key="2">
    <citation type="journal article" date="2017" name="Stand. Genomic Sci.">
        <title>Complete genome sequence of the sulfur-oxidizing chemolithoautotrophic Sulfurovum lithotrophicum 42BKTT.</title>
        <authorList>
            <person name="Jeon W."/>
            <person name="Priscilla L."/>
            <person name="Park G."/>
            <person name="Lee H."/>
            <person name="Lee N."/>
            <person name="Lee D."/>
            <person name="Kwon H."/>
            <person name="Ahn I."/>
            <person name="Lee C."/>
            <person name="Lee H."/>
            <person name="Ahn J."/>
        </authorList>
    </citation>
    <scope>NUCLEOTIDE SEQUENCE [LARGE SCALE GENOMIC DNA]</scope>
    <source>
        <strain evidence="2">ATCC BAA-797 / 42BKT</strain>
    </source>
</reference>
<gene>
    <name evidence="1" type="ORF">YH65_10210</name>
</gene>
<accession>A0A7U4RRF4</accession>
<dbReference type="Gene3D" id="3.40.50.300">
    <property type="entry name" value="P-loop containing nucleotide triphosphate hydrolases"/>
    <property type="match status" value="1"/>
</dbReference>
<dbReference type="AlphaFoldDB" id="A0A7U4RRF4"/>
<keyword evidence="2" id="KW-1185">Reference proteome</keyword>
<protein>
    <recommendedName>
        <fullName evidence="3">Sulfotransferase domain-containing protein</fullName>
    </recommendedName>
</protein>
<dbReference type="RefSeq" id="WP_046551778.1">
    <property type="nucleotide sequence ID" value="NZ_CP011308.1"/>
</dbReference>
<dbReference type="KEGG" id="slh:YH65_10210"/>
<reference evidence="1 2" key="1">
    <citation type="submission" date="2015-04" db="EMBL/GenBank/DDBJ databases">
        <title>Complete genome sequence of Sulfurovum lithotrophicum ATCC BAA-797T.</title>
        <authorList>
            <person name="Ahn J."/>
            <person name="Park G."/>
            <person name="Jeon W."/>
            <person name="Jang Y."/>
            <person name="Jang M."/>
            <person name="Lee H."/>
            <person name="Lee H."/>
        </authorList>
    </citation>
    <scope>NUCLEOTIDE SEQUENCE [LARGE SCALE GENOMIC DNA]</scope>
    <source>
        <strain evidence="2">ATCC BAA-797 / 42BKT</strain>
    </source>
</reference>
<sequence length="416" mass="47962">MSKKHLFLHIGTEKTGTTSIQSTLRHNEIILKAHSILFPSSPLLGGNYSGFVYSFLEPEEMITVLKQAGAGEYEGVFRDNPHFILDTLSKQIRSSECQTVIISSELLHSRITTDEEIKKIKAWAEKEFDEITVVCYLRRQVDMMISAFSTRLKEGGDVNAMIPELFENFIDHLTKEEELPHYIDYRKMLDQWSRYFPDMVCREFSRDTMLDGDVVKDFLSLVAPQLQMEQIEIPQEKNQTLDGKVLELLAKTNQYIPKFINNTVNAKQSLLVDFFEQIPAETKMLPSLEMATSFQNFFKEDNQYLSEKYFNNQAIFKGPMKFGEGYKSGLTPEEIADIFVALWQKVKIHLNRLNAENKFLKAEIAFSQQDYKKALTLLNQSMANGIRLPEAIAKRKEIFAINKQKQAHMNKKPVAN</sequence>